<keyword evidence="1" id="KW-1133">Transmembrane helix</keyword>
<keyword evidence="1" id="KW-0472">Membrane</keyword>
<evidence type="ECO:0000313" key="2">
    <source>
        <dbReference type="EMBL" id="KAE9544321.1"/>
    </source>
</evidence>
<comment type="caution">
    <text evidence="2">The sequence shown here is derived from an EMBL/GenBank/DDBJ whole genome shotgun (WGS) entry which is preliminary data.</text>
</comment>
<keyword evidence="1" id="KW-0812">Transmembrane</keyword>
<organism evidence="2 3">
    <name type="scientific">Aphis glycines</name>
    <name type="common">Soybean aphid</name>
    <dbReference type="NCBI Taxonomy" id="307491"/>
    <lineage>
        <taxon>Eukaryota</taxon>
        <taxon>Metazoa</taxon>
        <taxon>Ecdysozoa</taxon>
        <taxon>Arthropoda</taxon>
        <taxon>Hexapoda</taxon>
        <taxon>Insecta</taxon>
        <taxon>Pterygota</taxon>
        <taxon>Neoptera</taxon>
        <taxon>Paraneoptera</taxon>
        <taxon>Hemiptera</taxon>
        <taxon>Sternorrhyncha</taxon>
        <taxon>Aphidomorpha</taxon>
        <taxon>Aphidoidea</taxon>
        <taxon>Aphididae</taxon>
        <taxon>Aphidini</taxon>
        <taxon>Aphis</taxon>
        <taxon>Aphis</taxon>
    </lineage>
</organism>
<sequence length="200" mass="23167">MIYLHHRVGRGVYVPGSSHFSGSVHPLSLVAEIQIMVGSKVDVGRQYASLERYKDSILQLLSDALSQSKHHNWSHTLMHCAIIFVIVLVSFGVWTSKYLHKCLNYYYINRFYIVLCFIIIDIIINTCYNIFVKHTSSRIESAHRIYTIYFFVRTVRRSRRLYGTSVLRFNNDKPYRAPTTKIPYGGPVVVLLTPRNLNHG</sequence>
<feature type="transmembrane region" description="Helical" evidence="1">
    <location>
        <begin position="77"/>
        <end position="99"/>
    </location>
</feature>
<evidence type="ECO:0000313" key="3">
    <source>
        <dbReference type="Proteomes" id="UP000475862"/>
    </source>
</evidence>
<gene>
    <name evidence="2" type="ORF">AGLY_001500</name>
</gene>
<accession>A0A6G0U5C3</accession>
<keyword evidence="3" id="KW-1185">Reference proteome</keyword>
<dbReference type="Proteomes" id="UP000475862">
    <property type="component" value="Unassembled WGS sequence"/>
</dbReference>
<protein>
    <submittedName>
        <fullName evidence="2">Uncharacterized protein</fullName>
    </submittedName>
</protein>
<name>A0A6G0U5C3_APHGL</name>
<dbReference type="EMBL" id="VYZN01000002">
    <property type="protein sequence ID" value="KAE9544321.1"/>
    <property type="molecule type" value="Genomic_DNA"/>
</dbReference>
<reference evidence="2 3" key="1">
    <citation type="submission" date="2019-08" db="EMBL/GenBank/DDBJ databases">
        <title>The genome of the soybean aphid Biotype 1, its phylome, world population structure and adaptation to the North American continent.</title>
        <authorList>
            <person name="Giordano R."/>
            <person name="Donthu R.K."/>
            <person name="Hernandez A.G."/>
            <person name="Wright C.L."/>
            <person name="Zimin A.V."/>
        </authorList>
    </citation>
    <scope>NUCLEOTIDE SEQUENCE [LARGE SCALE GENOMIC DNA]</scope>
    <source>
        <tissue evidence="2">Whole aphids</tissue>
    </source>
</reference>
<proteinExistence type="predicted"/>
<evidence type="ECO:0000256" key="1">
    <source>
        <dbReference type="SAM" id="Phobius"/>
    </source>
</evidence>
<dbReference type="AlphaFoldDB" id="A0A6G0U5C3"/>
<feature type="transmembrane region" description="Helical" evidence="1">
    <location>
        <begin position="111"/>
        <end position="131"/>
    </location>
</feature>